<keyword evidence="2" id="KW-1185">Reference proteome</keyword>
<accession>A0ACC2X1Z0</accession>
<organism evidence="1 2">
    <name type="scientific">Naganishia adeliensis</name>
    <dbReference type="NCBI Taxonomy" id="92952"/>
    <lineage>
        <taxon>Eukaryota</taxon>
        <taxon>Fungi</taxon>
        <taxon>Dikarya</taxon>
        <taxon>Basidiomycota</taxon>
        <taxon>Agaricomycotina</taxon>
        <taxon>Tremellomycetes</taxon>
        <taxon>Filobasidiales</taxon>
        <taxon>Filobasidiaceae</taxon>
        <taxon>Naganishia</taxon>
    </lineage>
</organism>
<proteinExistence type="predicted"/>
<protein>
    <submittedName>
        <fullName evidence="1">Uncharacterized protein</fullName>
    </submittedName>
</protein>
<dbReference type="EMBL" id="JASBWS010000001">
    <property type="protein sequence ID" value="KAJ9117723.1"/>
    <property type="molecule type" value="Genomic_DNA"/>
</dbReference>
<gene>
    <name evidence="1" type="ORF">QFC20_000001</name>
</gene>
<dbReference type="Proteomes" id="UP001230649">
    <property type="component" value="Unassembled WGS sequence"/>
</dbReference>
<evidence type="ECO:0000313" key="2">
    <source>
        <dbReference type="Proteomes" id="UP001230649"/>
    </source>
</evidence>
<reference evidence="1" key="1">
    <citation type="submission" date="2023-04" db="EMBL/GenBank/DDBJ databases">
        <title>Draft Genome sequencing of Naganishia species isolated from polar environments using Oxford Nanopore Technology.</title>
        <authorList>
            <person name="Leo P."/>
            <person name="Venkateswaran K."/>
        </authorList>
    </citation>
    <scope>NUCLEOTIDE SEQUENCE</scope>
    <source>
        <strain evidence="1">MNA-CCFEE 5262</strain>
    </source>
</reference>
<evidence type="ECO:0000313" key="1">
    <source>
        <dbReference type="EMBL" id="KAJ9117723.1"/>
    </source>
</evidence>
<name>A0ACC2X1Z0_9TREE</name>
<comment type="caution">
    <text evidence="1">The sequence shown here is derived from an EMBL/GenBank/DDBJ whole genome shotgun (WGS) entry which is preliminary data.</text>
</comment>
<sequence length="372" mass="41570">MNRSLALHDSWQNKPSMVGLSFATSYSSWAVETPETQAMSSGPPIPQECKVLEAPLGAKLNEIDNPPLVASAKQTSAARRQIESALYPQKVTTVQPIKGGISGAYVFRVTTEDVRVYCAKVVLSLAKIAFPAVMKSEHRNYAWAAEHSLAPAIAFSDPETGLLITDFYTNEMADWYDGGKEPRLSASLDVMRALHSAKPPVRDCHYSAENGITSWEGKLCKLSPEKQQAPFARLADRIARACIVGLSKQVYDAVPCHGDFHQGNVIYNTGKAWLIDWGDLEVSDPMKEVAYFAYFVDANLDRLNPLLERYDRSLAQEDKNRATYHLALLQASRYLLTLRDMEWETKMWQGNRLPVLEQYLLEDANLLGLNEP</sequence>